<dbReference type="EMBL" id="JBHSKP010000004">
    <property type="protein sequence ID" value="MFC5151831.1"/>
    <property type="molecule type" value="Genomic_DNA"/>
</dbReference>
<reference evidence="3" key="1">
    <citation type="journal article" date="2019" name="Int. J. Syst. Evol. Microbiol.">
        <title>The Global Catalogue of Microorganisms (GCM) 10K type strain sequencing project: providing services to taxonomists for standard genome sequencing and annotation.</title>
        <authorList>
            <consortium name="The Broad Institute Genomics Platform"/>
            <consortium name="The Broad Institute Genome Sequencing Center for Infectious Disease"/>
            <person name="Wu L."/>
            <person name="Ma J."/>
        </authorList>
    </citation>
    <scope>NUCLEOTIDE SEQUENCE [LARGE SCALE GENOMIC DNA]</scope>
    <source>
        <strain evidence="3">PCU 266</strain>
    </source>
</reference>
<protein>
    <submittedName>
        <fullName evidence="2">Uncharacterized protein</fullName>
    </submittedName>
</protein>
<evidence type="ECO:0000313" key="3">
    <source>
        <dbReference type="Proteomes" id="UP001596160"/>
    </source>
</evidence>
<proteinExistence type="predicted"/>
<name>A0ABW0AFW1_9ACTN</name>
<dbReference type="Proteomes" id="UP001596160">
    <property type="component" value="Unassembled WGS sequence"/>
</dbReference>
<feature type="region of interest" description="Disordered" evidence="1">
    <location>
        <begin position="32"/>
        <end position="59"/>
    </location>
</feature>
<evidence type="ECO:0000313" key="2">
    <source>
        <dbReference type="EMBL" id="MFC5151831.1"/>
    </source>
</evidence>
<keyword evidence="3" id="KW-1185">Reference proteome</keyword>
<comment type="caution">
    <text evidence="2">The sequence shown here is derived from an EMBL/GenBank/DDBJ whole genome shotgun (WGS) entry which is preliminary data.</text>
</comment>
<gene>
    <name evidence="2" type="ORF">ACFPRH_08800</name>
</gene>
<sequence>MTDEQLEILARRLAELLPGYLLLRDPPQVPVGAPEAAIGDGATPLPTPTPYERVAPSSP</sequence>
<evidence type="ECO:0000256" key="1">
    <source>
        <dbReference type="SAM" id="MobiDB-lite"/>
    </source>
</evidence>
<accession>A0ABW0AFW1</accession>
<organism evidence="2 3">
    <name type="scientific">Streptomyces amakusaensis</name>
    <dbReference type="NCBI Taxonomy" id="67271"/>
    <lineage>
        <taxon>Bacteria</taxon>
        <taxon>Bacillati</taxon>
        <taxon>Actinomycetota</taxon>
        <taxon>Actinomycetes</taxon>
        <taxon>Kitasatosporales</taxon>
        <taxon>Streptomycetaceae</taxon>
        <taxon>Streptomyces</taxon>
    </lineage>
</organism>
<dbReference type="RefSeq" id="WP_344476273.1">
    <property type="nucleotide sequence ID" value="NZ_BAAASB010000006.1"/>
</dbReference>